<dbReference type="RefSeq" id="WP_172343775.1">
    <property type="nucleotide sequence ID" value="NZ_CASYYZ010000007.1"/>
</dbReference>
<protein>
    <submittedName>
        <fullName evidence="2">DUF4827 domain-containing protein</fullName>
    </submittedName>
</protein>
<dbReference type="EMBL" id="JABKKJ010000002">
    <property type="protein sequence ID" value="NPE24271.1"/>
    <property type="molecule type" value="Genomic_DNA"/>
</dbReference>
<feature type="chain" id="PRO_5046403928" evidence="1">
    <location>
        <begin position="20"/>
        <end position="212"/>
    </location>
</feature>
<accession>A0ABX2AYE9</accession>
<feature type="signal peptide" evidence="1">
    <location>
        <begin position="1"/>
        <end position="19"/>
    </location>
</feature>
<reference evidence="2 3" key="1">
    <citation type="submission" date="2020-05" db="EMBL/GenBank/DDBJ databases">
        <title>Distinct polysaccharide utilization as determinants for interspecies competition between intestinal Prevotella spp.</title>
        <authorList>
            <person name="Galvez E.J.C."/>
            <person name="Iljazovic A."/>
            <person name="Strowig T."/>
        </authorList>
    </citation>
    <scope>NUCLEOTIDE SEQUENCE [LARGE SCALE GENOMIC DNA]</scope>
    <source>
        <strain evidence="2 3">PCHR</strain>
    </source>
</reference>
<dbReference type="Pfam" id="PF16109">
    <property type="entry name" value="DUF4827"/>
    <property type="match status" value="1"/>
</dbReference>
<keyword evidence="3" id="KW-1185">Reference proteome</keyword>
<evidence type="ECO:0000256" key="1">
    <source>
        <dbReference type="SAM" id="SignalP"/>
    </source>
</evidence>
<dbReference type="Gene3D" id="3.10.50.40">
    <property type="match status" value="1"/>
</dbReference>
<dbReference type="InterPro" id="IPR032252">
    <property type="entry name" value="DUF4827"/>
</dbReference>
<dbReference type="InterPro" id="IPR046357">
    <property type="entry name" value="PPIase_dom_sf"/>
</dbReference>
<dbReference type="Proteomes" id="UP000820977">
    <property type="component" value="Unassembled WGS sequence"/>
</dbReference>
<name>A0ABX2AYE9_9BACT</name>
<gene>
    <name evidence="2" type="ORF">HPS54_01840</name>
</gene>
<organism evidence="2 3">
    <name type="scientific">Xylanibacter caecicola</name>
    <dbReference type="NCBI Taxonomy" id="2736294"/>
    <lineage>
        <taxon>Bacteria</taxon>
        <taxon>Pseudomonadati</taxon>
        <taxon>Bacteroidota</taxon>
        <taxon>Bacteroidia</taxon>
        <taxon>Bacteroidales</taxon>
        <taxon>Prevotellaceae</taxon>
        <taxon>Xylanibacter</taxon>
    </lineage>
</organism>
<keyword evidence="1" id="KW-0732">Signal</keyword>
<proteinExistence type="predicted"/>
<dbReference type="PROSITE" id="PS51257">
    <property type="entry name" value="PROKAR_LIPOPROTEIN"/>
    <property type="match status" value="1"/>
</dbReference>
<evidence type="ECO:0000313" key="2">
    <source>
        <dbReference type="EMBL" id="NPE24271.1"/>
    </source>
</evidence>
<sequence>MNKITYVFMAFFAMILAAACDDTETYAEQKDRERAAIQEYIRDSSVTVISEEQFFAQDTTTNLERNEYVLLNRSGVYMQIIRKGCGERIKPGETTTVLCRFKEWNLLTDSLQLTNEVMSFAHMVDKMNVTNTSGSFSASFLSGQSVMASFYNSTSVPSGWLAPLSYIKVGRQSSPDEEIAKVKIIVPHTQGHRYASSGVYPCLYELTYERGR</sequence>
<comment type="caution">
    <text evidence="2">The sequence shown here is derived from an EMBL/GenBank/DDBJ whole genome shotgun (WGS) entry which is preliminary data.</text>
</comment>
<evidence type="ECO:0000313" key="3">
    <source>
        <dbReference type="Proteomes" id="UP000820977"/>
    </source>
</evidence>